<evidence type="ECO:0000313" key="5">
    <source>
        <dbReference type="Proteomes" id="UP000095094"/>
    </source>
</evidence>
<dbReference type="OrthoDB" id="9796381at2"/>
<dbReference type="AlphaFoldDB" id="A0A1E5GJL2"/>
<comment type="caution">
    <text evidence="4">The sequence shown here is derived from an EMBL/GenBank/DDBJ whole genome shotgun (WGS) entry which is preliminary data.</text>
</comment>
<dbReference type="InterPro" id="IPR016181">
    <property type="entry name" value="Acyl_CoA_acyltransferase"/>
</dbReference>
<accession>A0A1E5GJL2</accession>
<dbReference type="Gene3D" id="3.40.630.30">
    <property type="match status" value="1"/>
</dbReference>
<dbReference type="RefSeq" id="WP_069663568.1">
    <property type="nucleotide sequence ID" value="NZ_JBHUJJ010000001.1"/>
</dbReference>
<dbReference type="GO" id="GO:0016747">
    <property type="term" value="F:acyltransferase activity, transferring groups other than amino-acyl groups"/>
    <property type="evidence" value="ECO:0007669"/>
    <property type="project" value="InterPro"/>
</dbReference>
<keyword evidence="1 4" id="KW-0808">Transferase</keyword>
<dbReference type="Proteomes" id="UP000095094">
    <property type="component" value="Unassembled WGS sequence"/>
</dbReference>
<organism evidence="4 5">
    <name type="scientific">Enterococcus termitis</name>
    <dbReference type="NCBI Taxonomy" id="332950"/>
    <lineage>
        <taxon>Bacteria</taxon>
        <taxon>Bacillati</taxon>
        <taxon>Bacillota</taxon>
        <taxon>Bacilli</taxon>
        <taxon>Lactobacillales</taxon>
        <taxon>Enterococcaceae</taxon>
        <taxon>Enterococcus</taxon>
    </lineage>
</organism>
<dbReference type="PROSITE" id="PS51186">
    <property type="entry name" value="GNAT"/>
    <property type="match status" value="1"/>
</dbReference>
<feature type="domain" description="N-acetyltransferase" evidence="3">
    <location>
        <begin position="1"/>
        <end position="155"/>
    </location>
</feature>
<protein>
    <submittedName>
        <fullName evidence="4">GNAT family N-acetyltransferase</fullName>
    </submittedName>
</protein>
<dbReference type="PANTHER" id="PTHR43420:SF46">
    <property type="entry name" value="ACETYLTRANSFERASE"/>
    <property type="match status" value="1"/>
</dbReference>
<keyword evidence="2" id="KW-0012">Acyltransferase</keyword>
<reference evidence="5" key="1">
    <citation type="submission" date="2016-09" db="EMBL/GenBank/DDBJ databases">
        <authorList>
            <person name="Gulvik C.A."/>
        </authorList>
    </citation>
    <scope>NUCLEOTIDE SEQUENCE [LARGE SCALE GENOMIC DNA]</scope>
    <source>
        <strain evidence="5">LMG 8895</strain>
    </source>
</reference>
<gene>
    <name evidence="4" type="ORF">BCR25_05075</name>
</gene>
<dbReference type="InterPro" id="IPR000182">
    <property type="entry name" value="GNAT_dom"/>
</dbReference>
<evidence type="ECO:0000256" key="1">
    <source>
        <dbReference type="ARBA" id="ARBA00022679"/>
    </source>
</evidence>
<evidence type="ECO:0000256" key="2">
    <source>
        <dbReference type="ARBA" id="ARBA00023315"/>
    </source>
</evidence>
<dbReference type="PANTHER" id="PTHR43420">
    <property type="entry name" value="ACETYLTRANSFERASE"/>
    <property type="match status" value="1"/>
</dbReference>
<name>A0A1E5GJL2_9ENTE</name>
<evidence type="ECO:0000259" key="3">
    <source>
        <dbReference type="PROSITE" id="PS51186"/>
    </source>
</evidence>
<evidence type="ECO:0000313" key="4">
    <source>
        <dbReference type="EMBL" id="OEG12867.1"/>
    </source>
</evidence>
<proteinExistence type="predicted"/>
<dbReference type="Pfam" id="PF00583">
    <property type="entry name" value="Acetyltransf_1"/>
    <property type="match status" value="1"/>
</dbReference>
<dbReference type="SUPFAM" id="SSF55729">
    <property type="entry name" value="Acyl-CoA N-acyltransferases (Nat)"/>
    <property type="match status" value="1"/>
</dbReference>
<keyword evidence="5" id="KW-1185">Reference proteome</keyword>
<dbReference type="EMBL" id="MIJY01000023">
    <property type="protein sequence ID" value="OEG12867.1"/>
    <property type="molecule type" value="Genomic_DNA"/>
</dbReference>
<dbReference type="InterPro" id="IPR050680">
    <property type="entry name" value="YpeA/RimI_acetyltransf"/>
</dbReference>
<dbReference type="CDD" id="cd04301">
    <property type="entry name" value="NAT_SF"/>
    <property type="match status" value="1"/>
</dbReference>
<sequence>MKITQAEPKDSKEINYLFEAAKRQMQRTHVEQWTKSYPNESIILSDITRRQLYKLSEDQKIVAVATLNEQGNGDFVLRRVATDPSYLSNGYASILLNDIINRIKERKGKYIYSSTNHSNLKMQRFFKKHGFEKISEYTETEREHLGSFYKYLKKI</sequence>